<protein>
    <recommendedName>
        <fullName evidence="1">YqaJ viral recombinase domain-containing protein</fullName>
    </recommendedName>
</protein>
<accession>A0AAV6UFX1</accession>
<dbReference type="EMBL" id="JAFNEN010000462">
    <property type="protein sequence ID" value="KAG8182450.1"/>
    <property type="molecule type" value="Genomic_DNA"/>
</dbReference>
<dbReference type="CDD" id="cd22343">
    <property type="entry name" value="PDDEXK_lambda_exonuclease-like"/>
    <property type="match status" value="1"/>
</dbReference>
<evidence type="ECO:0000313" key="3">
    <source>
        <dbReference type="Proteomes" id="UP000827092"/>
    </source>
</evidence>
<keyword evidence="3" id="KW-1185">Reference proteome</keyword>
<dbReference type="Pfam" id="PF09588">
    <property type="entry name" value="YqaJ"/>
    <property type="match status" value="1"/>
</dbReference>
<dbReference type="InterPro" id="IPR011604">
    <property type="entry name" value="PDDEXK-like_dom_sf"/>
</dbReference>
<dbReference type="Gene3D" id="3.90.320.10">
    <property type="match status" value="1"/>
</dbReference>
<dbReference type="SUPFAM" id="SSF52980">
    <property type="entry name" value="Restriction endonuclease-like"/>
    <property type="match status" value="1"/>
</dbReference>
<gene>
    <name evidence="2" type="ORF">JTE90_012464</name>
</gene>
<dbReference type="AlphaFoldDB" id="A0AAV6UFX1"/>
<dbReference type="GO" id="GO:0006281">
    <property type="term" value="P:DNA repair"/>
    <property type="evidence" value="ECO:0007669"/>
    <property type="project" value="UniProtKB-ARBA"/>
</dbReference>
<sequence length="496" mass="56585">MDLSSDFNTAPDVSWGDVYNYLVHSHSAYTMEQFKAFKSLEAYKYFKCGWVKSMGWTRINDRALLVGKVMHSLRLNEKPLHAWVITEFSGGVLCAHCTCVAGLSECCSHVGAILFFIHDVVLRKTNPTVTDVPAYWVGPSSSKHVPFSQVEDMDFSLPFGKKRKGAPVSKVPVNELSEEEVKKFLTKLQEIQPSTALLNIVQPFCCPAEDDNQKYPVELSTIYNESLRSESLPHLRKIALNFNYKVSQAEANRLMGDTTKQVSSTLWHRHRKGCITASNFKAACRTSLEKPSMSLIKKICYPSSVRLTTRAVRWGCMHEKNAREEYVAKAKKEHHNFKFNPSGLVINPDYPHFGASPDGLVECECCGEGCIEIKCPFCLKDCDADGLEERKSCLDVTATTTTLKRDHLYYYQVQAQIFISERFYCDFILWTEKTLFIERIERDQDHWNRCVPLAISFFRMVILPELMAKHYTHKEPETQNVATRQTGPLLIRLSKA</sequence>
<dbReference type="PANTHER" id="PTHR47526">
    <property type="entry name" value="ATP-DEPENDENT DNA HELICASE"/>
    <property type="match status" value="1"/>
</dbReference>
<reference evidence="2 3" key="1">
    <citation type="journal article" date="2022" name="Nat. Ecol. Evol.">
        <title>A masculinizing supergene underlies an exaggerated male reproductive morph in a spider.</title>
        <authorList>
            <person name="Hendrickx F."/>
            <person name="De Corte Z."/>
            <person name="Sonet G."/>
            <person name="Van Belleghem S.M."/>
            <person name="Kostlbacher S."/>
            <person name="Vangestel C."/>
        </authorList>
    </citation>
    <scope>NUCLEOTIDE SEQUENCE [LARGE SCALE GENOMIC DNA]</scope>
    <source>
        <strain evidence="2">W744_W776</strain>
    </source>
</reference>
<comment type="caution">
    <text evidence="2">The sequence shown here is derived from an EMBL/GenBank/DDBJ whole genome shotgun (WGS) entry which is preliminary data.</text>
</comment>
<organism evidence="2 3">
    <name type="scientific">Oedothorax gibbosus</name>
    <dbReference type="NCBI Taxonomy" id="931172"/>
    <lineage>
        <taxon>Eukaryota</taxon>
        <taxon>Metazoa</taxon>
        <taxon>Ecdysozoa</taxon>
        <taxon>Arthropoda</taxon>
        <taxon>Chelicerata</taxon>
        <taxon>Arachnida</taxon>
        <taxon>Araneae</taxon>
        <taxon>Araneomorphae</taxon>
        <taxon>Entelegynae</taxon>
        <taxon>Araneoidea</taxon>
        <taxon>Linyphiidae</taxon>
        <taxon>Erigoninae</taxon>
        <taxon>Oedothorax</taxon>
    </lineage>
</organism>
<dbReference type="Proteomes" id="UP000827092">
    <property type="component" value="Unassembled WGS sequence"/>
</dbReference>
<name>A0AAV6UFX1_9ARAC</name>
<dbReference type="InterPro" id="IPR019080">
    <property type="entry name" value="YqaJ_viral_recombinase"/>
</dbReference>
<feature type="domain" description="YqaJ viral recombinase" evidence="1">
    <location>
        <begin position="267"/>
        <end position="421"/>
    </location>
</feature>
<proteinExistence type="predicted"/>
<evidence type="ECO:0000259" key="1">
    <source>
        <dbReference type="Pfam" id="PF09588"/>
    </source>
</evidence>
<dbReference type="PANTHER" id="PTHR47526:SF4">
    <property type="entry name" value="SWIM-TYPE DOMAIN-CONTAINING PROTEIN"/>
    <property type="match status" value="1"/>
</dbReference>
<dbReference type="InterPro" id="IPR011335">
    <property type="entry name" value="Restrct_endonuc-II-like"/>
</dbReference>
<evidence type="ECO:0000313" key="2">
    <source>
        <dbReference type="EMBL" id="KAG8182450.1"/>
    </source>
</evidence>